<dbReference type="EMBL" id="CYSB01000048">
    <property type="protein sequence ID" value="CUH70217.1"/>
    <property type="molecule type" value="Genomic_DNA"/>
</dbReference>
<dbReference type="PROSITE" id="PS00149">
    <property type="entry name" value="SULFATASE_2"/>
    <property type="match status" value="1"/>
</dbReference>
<gene>
    <name evidence="7" type="primary">betC</name>
    <name evidence="6" type="ORF">TL5118_04192</name>
    <name evidence="7" type="ORF">TL5120_01645</name>
</gene>
<evidence type="ECO:0000256" key="2">
    <source>
        <dbReference type="ARBA" id="ARBA00022723"/>
    </source>
</evidence>
<reference evidence="7 9" key="1">
    <citation type="submission" date="2015-09" db="EMBL/GenBank/DDBJ databases">
        <authorList>
            <consortium name="Swine Surveillance"/>
        </authorList>
    </citation>
    <scope>NUCLEOTIDE SEQUENCE [LARGE SCALE GENOMIC DNA]</scope>
    <source>
        <strain evidence="7 9">5120</strain>
    </source>
</reference>
<evidence type="ECO:0000313" key="6">
    <source>
        <dbReference type="EMBL" id="CUH70217.1"/>
    </source>
</evidence>
<dbReference type="InterPro" id="IPR024607">
    <property type="entry name" value="Sulfatase_CS"/>
</dbReference>
<dbReference type="AlphaFoldDB" id="A0A0P1FT28"/>
<name>A0A0P1FT28_9RHOB</name>
<evidence type="ECO:0000256" key="1">
    <source>
        <dbReference type="ARBA" id="ARBA00008779"/>
    </source>
</evidence>
<dbReference type="InterPro" id="IPR000917">
    <property type="entry name" value="Sulfatase_N"/>
</dbReference>
<keyword evidence="3 7" id="KW-0378">Hydrolase</keyword>
<dbReference type="NCBIfam" id="TIGR03417">
    <property type="entry name" value="chol_sulfatase"/>
    <property type="match status" value="1"/>
</dbReference>
<dbReference type="GO" id="GO:0005737">
    <property type="term" value="C:cytoplasm"/>
    <property type="evidence" value="ECO:0007669"/>
    <property type="project" value="TreeGrafter"/>
</dbReference>
<dbReference type="CDD" id="cd16032">
    <property type="entry name" value="choline-sulfatase"/>
    <property type="match status" value="1"/>
</dbReference>
<dbReference type="InterPro" id="IPR017785">
    <property type="entry name" value="Choline-sulfatase"/>
</dbReference>
<dbReference type="InterPro" id="IPR017850">
    <property type="entry name" value="Alkaline_phosphatase_core_sf"/>
</dbReference>
<evidence type="ECO:0000259" key="4">
    <source>
        <dbReference type="Pfam" id="PF00884"/>
    </source>
</evidence>
<dbReference type="OrthoDB" id="9795675at2"/>
<accession>A0A0P1FT28</accession>
<keyword evidence="2" id="KW-0479">Metal-binding</keyword>
<sequence length="515" mass="58133">MSEKPNILLFMVDQLTSFVLNTYGGTVCKTPNIDALAAKGTVFENAYCPYPLCAPSRFGMMSGRLPSRIGAYDNGAEFTASTPTFAHYLRAHGYYTCISGKMHFVGPDQFHGFEERLTTEIYPADMSWTPDADFRHYNKDEERTYTFGVSTIDTVRDAGPVARSMQIDYDEDVIHHAVRELYARARGTDDRPFMMTVSLTHPHDPYVITREFWDLYADEDIDAPQIPHIPVEERDAHSQSLYYHYGQDKCELRDQDYRNARRGYYGMISYVDDLFGRLMRALEDSGYAHNTVVLFASDHGDMIGERGMWFKKTLFNPAVQVPLIIAHPGHKPGRVAEPASLLDIFPTLLDIAGIEGDAIKTPLDGRSLMPALRDEALSGPVLAEHIDGGTSAPRVCVRDGEKKLVISRAYPPQFYDLAADPLEQTNVAGQGDPDETRLTQLAEETWPLDTLLDDVIASQTARKLIDNALSTGREELWDFTPRPLTQNTNYVRRDDAFPNVERRGYLPYKTERTQS</sequence>
<dbReference type="EC" id="3.1.6.6" evidence="7"/>
<keyword evidence="8" id="KW-1185">Reference proteome</keyword>
<dbReference type="Pfam" id="PF12411">
    <property type="entry name" value="Choline_sulf_C"/>
    <property type="match status" value="1"/>
</dbReference>
<dbReference type="PANTHER" id="PTHR45953">
    <property type="entry name" value="IDURONATE 2-SULFATASE"/>
    <property type="match status" value="1"/>
</dbReference>
<proteinExistence type="inferred from homology"/>
<protein>
    <submittedName>
        <fullName evidence="7">Choline-sulfatase</fullName>
        <ecNumber evidence="7">3.1.6.6</ecNumber>
    </submittedName>
</protein>
<dbReference type="SUPFAM" id="SSF53649">
    <property type="entry name" value="Alkaline phosphatase-like"/>
    <property type="match status" value="1"/>
</dbReference>
<comment type="similarity">
    <text evidence="1">Belongs to the sulfatase family.</text>
</comment>
<dbReference type="Proteomes" id="UP000051086">
    <property type="component" value="Unassembled WGS sequence"/>
</dbReference>
<organism evidence="7 9">
    <name type="scientific">Thalassovita autumnalis</name>
    <dbReference type="NCBI Taxonomy" id="2072972"/>
    <lineage>
        <taxon>Bacteria</taxon>
        <taxon>Pseudomonadati</taxon>
        <taxon>Pseudomonadota</taxon>
        <taxon>Alphaproteobacteria</taxon>
        <taxon>Rhodobacterales</taxon>
        <taxon>Roseobacteraceae</taxon>
        <taxon>Thalassovita</taxon>
    </lineage>
</organism>
<evidence type="ECO:0000313" key="9">
    <source>
        <dbReference type="Proteomes" id="UP000051887"/>
    </source>
</evidence>
<dbReference type="Pfam" id="PF00884">
    <property type="entry name" value="Sulfatase"/>
    <property type="match status" value="1"/>
</dbReference>
<evidence type="ECO:0000313" key="7">
    <source>
        <dbReference type="EMBL" id="CUH71853.1"/>
    </source>
</evidence>
<reference evidence="6 8" key="2">
    <citation type="submission" date="2015-09" db="EMBL/GenBank/DDBJ databases">
        <authorList>
            <person name="Rodrigo-Torres L."/>
            <person name="Arahal D.R."/>
        </authorList>
    </citation>
    <scope>NUCLEOTIDE SEQUENCE [LARGE SCALE GENOMIC DNA]</scope>
    <source>
        <strain evidence="6 8">CECT 5118</strain>
    </source>
</reference>
<dbReference type="InterPro" id="IPR025863">
    <property type="entry name" value="Choline_sulf_C_dom"/>
</dbReference>
<evidence type="ECO:0000259" key="5">
    <source>
        <dbReference type="Pfam" id="PF12411"/>
    </source>
</evidence>
<feature type="domain" description="Sulfatase N-terminal" evidence="4">
    <location>
        <begin position="5"/>
        <end position="354"/>
    </location>
</feature>
<feature type="domain" description="Choline sulfatase enzyme C-terminal" evidence="5">
    <location>
        <begin position="454"/>
        <end position="503"/>
    </location>
</feature>
<dbReference type="PANTHER" id="PTHR45953:SF1">
    <property type="entry name" value="IDURONATE 2-SULFATASE"/>
    <property type="match status" value="1"/>
</dbReference>
<dbReference type="GO" id="GO:0047753">
    <property type="term" value="F:choline-sulfatase activity"/>
    <property type="evidence" value="ECO:0007669"/>
    <property type="project" value="UniProtKB-EC"/>
</dbReference>
<dbReference type="Proteomes" id="UP000051887">
    <property type="component" value="Unassembled WGS sequence"/>
</dbReference>
<dbReference type="EMBL" id="CYSC01000027">
    <property type="protein sequence ID" value="CUH71853.1"/>
    <property type="molecule type" value="Genomic_DNA"/>
</dbReference>
<dbReference type="GO" id="GO:0046872">
    <property type="term" value="F:metal ion binding"/>
    <property type="evidence" value="ECO:0007669"/>
    <property type="project" value="UniProtKB-KW"/>
</dbReference>
<dbReference type="Gene3D" id="3.40.720.10">
    <property type="entry name" value="Alkaline Phosphatase, subunit A"/>
    <property type="match status" value="1"/>
</dbReference>
<evidence type="ECO:0000313" key="8">
    <source>
        <dbReference type="Proteomes" id="UP000051086"/>
    </source>
</evidence>
<evidence type="ECO:0000256" key="3">
    <source>
        <dbReference type="ARBA" id="ARBA00022801"/>
    </source>
</evidence>
<dbReference type="RefSeq" id="WP_058243119.1">
    <property type="nucleotide sequence ID" value="NZ_CYSB01000048.1"/>
</dbReference>